<feature type="region of interest" description="Disordered" evidence="1">
    <location>
        <begin position="46"/>
        <end position="89"/>
    </location>
</feature>
<evidence type="ECO:0000313" key="3">
    <source>
        <dbReference type="Proteomes" id="UP001497516"/>
    </source>
</evidence>
<gene>
    <name evidence="2" type="ORF">LTRI10_LOCUS20733</name>
</gene>
<dbReference type="Proteomes" id="UP001497516">
    <property type="component" value="Chromosome 3"/>
</dbReference>
<name>A0AAV2DZW0_9ROSI</name>
<dbReference type="AlphaFoldDB" id="A0AAV2DZW0"/>
<proteinExistence type="predicted"/>
<accession>A0AAV2DZW0</accession>
<organism evidence="2 3">
    <name type="scientific">Linum trigynum</name>
    <dbReference type="NCBI Taxonomy" id="586398"/>
    <lineage>
        <taxon>Eukaryota</taxon>
        <taxon>Viridiplantae</taxon>
        <taxon>Streptophyta</taxon>
        <taxon>Embryophyta</taxon>
        <taxon>Tracheophyta</taxon>
        <taxon>Spermatophyta</taxon>
        <taxon>Magnoliopsida</taxon>
        <taxon>eudicotyledons</taxon>
        <taxon>Gunneridae</taxon>
        <taxon>Pentapetalae</taxon>
        <taxon>rosids</taxon>
        <taxon>fabids</taxon>
        <taxon>Malpighiales</taxon>
        <taxon>Linaceae</taxon>
        <taxon>Linum</taxon>
    </lineage>
</organism>
<protein>
    <submittedName>
        <fullName evidence="2">Uncharacterized protein</fullName>
    </submittedName>
</protein>
<dbReference type="EMBL" id="OZ034816">
    <property type="protein sequence ID" value="CAL1379196.1"/>
    <property type="molecule type" value="Genomic_DNA"/>
</dbReference>
<reference evidence="2 3" key="1">
    <citation type="submission" date="2024-04" db="EMBL/GenBank/DDBJ databases">
        <authorList>
            <person name="Fracassetti M."/>
        </authorList>
    </citation>
    <scope>NUCLEOTIDE SEQUENCE [LARGE SCALE GENOMIC DNA]</scope>
</reference>
<feature type="compositionally biased region" description="Basic and acidic residues" evidence="1">
    <location>
        <begin position="72"/>
        <end position="82"/>
    </location>
</feature>
<sequence length="89" mass="9664">MASGDEDARLRRKSPEEGRFILDRRLKAEVMGSHWIGSSAPLTDLAANEEEGGGGSISLPIKGEPQSPLKRNPPEMEKERVGVEPPRAS</sequence>
<keyword evidence="3" id="KW-1185">Reference proteome</keyword>
<evidence type="ECO:0000313" key="2">
    <source>
        <dbReference type="EMBL" id="CAL1379196.1"/>
    </source>
</evidence>
<evidence type="ECO:0000256" key="1">
    <source>
        <dbReference type="SAM" id="MobiDB-lite"/>
    </source>
</evidence>